<reference evidence="2 3" key="1">
    <citation type="submission" date="2020-04" db="EMBL/GenBank/DDBJ databases">
        <authorList>
            <person name="Laetsch R D."/>
            <person name="Stevens L."/>
            <person name="Kumar S."/>
            <person name="Blaxter L. M."/>
        </authorList>
    </citation>
    <scope>NUCLEOTIDE SEQUENCE [LARGE SCALE GENOMIC DNA]</scope>
</reference>
<sequence>MIRLIIFVCALLLISTSFNKSEHKYIVDDFERDLLSDGYRISNELQYHHTMNDKKTNSVSCEFEVERLEDHALANTTLGEVYLLRKDFPCRYLTSEQRFEIFGPARFEYYEKLFAMTDEDIEKHRRALAIHLALKQFKAKEEKDWTAEAEKARLFREKEAAIARLSKEELNDGTPRAEALTQHAGEHNIMICIILALTLHN</sequence>
<comment type="caution">
    <text evidence="2">The sequence shown here is derived from an EMBL/GenBank/DDBJ whole genome shotgun (WGS) entry which is preliminary data.</text>
</comment>
<proteinExistence type="predicted"/>
<keyword evidence="3" id="KW-1185">Reference proteome</keyword>
<evidence type="ECO:0000313" key="3">
    <source>
        <dbReference type="Proteomes" id="UP000494206"/>
    </source>
</evidence>
<keyword evidence="1" id="KW-0732">Signal</keyword>
<feature type="chain" id="PRO_5035930802" evidence="1">
    <location>
        <begin position="22"/>
        <end position="201"/>
    </location>
</feature>
<protein>
    <submittedName>
        <fullName evidence="2">Uncharacterized protein</fullName>
    </submittedName>
</protein>
<dbReference type="Proteomes" id="UP000494206">
    <property type="component" value="Unassembled WGS sequence"/>
</dbReference>
<dbReference type="AlphaFoldDB" id="A0A8S1FCH5"/>
<evidence type="ECO:0000313" key="2">
    <source>
        <dbReference type="EMBL" id="CAB3409390.1"/>
    </source>
</evidence>
<name>A0A8S1FCH5_9PELO</name>
<dbReference type="EMBL" id="CADEPM010000008">
    <property type="protein sequence ID" value="CAB3409390.1"/>
    <property type="molecule type" value="Genomic_DNA"/>
</dbReference>
<feature type="signal peptide" evidence="1">
    <location>
        <begin position="1"/>
        <end position="21"/>
    </location>
</feature>
<evidence type="ECO:0000256" key="1">
    <source>
        <dbReference type="SAM" id="SignalP"/>
    </source>
</evidence>
<gene>
    <name evidence="2" type="ORF">CBOVIS_LOCUS11045</name>
</gene>
<organism evidence="2 3">
    <name type="scientific">Caenorhabditis bovis</name>
    <dbReference type="NCBI Taxonomy" id="2654633"/>
    <lineage>
        <taxon>Eukaryota</taxon>
        <taxon>Metazoa</taxon>
        <taxon>Ecdysozoa</taxon>
        <taxon>Nematoda</taxon>
        <taxon>Chromadorea</taxon>
        <taxon>Rhabditida</taxon>
        <taxon>Rhabditina</taxon>
        <taxon>Rhabditomorpha</taxon>
        <taxon>Rhabditoidea</taxon>
        <taxon>Rhabditidae</taxon>
        <taxon>Peloderinae</taxon>
        <taxon>Caenorhabditis</taxon>
    </lineage>
</organism>
<accession>A0A8S1FCH5</accession>